<protein>
    <submittedName>
        <fullName evidence="2">Uncharacterized protein</fullName>
    </submittedName>
</protein>
<accession>A0A8X6XX16</accession>
<dbReference type="Proteomes" id="UP000886998">
    <property type="component" value="Unassembled WGS sequence"/>
</dbReference>
<evidence type="ECO:0000256" key="1">
    <source>
        <dbReference type="SAM" id="Phobius"/>
    </source>
</evidence>
<sequence>MFRSSNEEDLDSPRVYMSWIVMISMAVNLRLISISNANEDHREAAVPNEVKTVEVNFKVGGNGRIN</sequence>
<organism evidence="2 3">
    <name type="scientific">Trichonephila inaurata madagascariensis</name>
    <dbReference type="NCBI Taxonomy" id="2747483"/>
    <lineage>
        <taxon>Eukaryota</taxon>
        <taxon>Metazoa</taxon>
        <taxon>Ecdysozoa</taxon>
        <taxon>Arthropoda</taxon>
        <taxon>Chelicerata</taxon>
        <taxon>Arachnida</taxon>
        <taxon>Araneae</taxon>
        <taxon>Araneomorphae</taxon>
        <taxon>Entelegynae</taxon>
        <taxon>Araneoidea</taxon>
        <taxon>Nephilidae</taxon>
        <taxon>Trichonephila</taxon>
        <taxon>Trichonephila inaurata</taxon>
    </lineage>
</organism>
<dbReference type="EMBL" id="BMAV01013845">
    <property type="protein sequence ID" value="GFY61855.1"/>
    <property type="molecule type" value="Genomic_DNA"/>
</dbReference>
<evidence type="ECO:0000313" key="3">
    <source>
        <dbReference type="Proteomes" id="UP000886998"/>
    </source>
</evidence>
<comment type="caution">
    <text evidence="2">The sequence shown here is derived from an EMBL/GenBank/DDBJ whole genome shotgun (WGS) entry which is preliminary data.</text>
</comment>
<evidence type="ECO:0000313" key="2">
    <source>
        <dbReference type="EMBL" id="GFY61855.1"/>
    </source>
</evidence>
<keyword evidence="1" id="KW-0472">Membrane</keyword>
<keyword evidence="1" id="KW-0812">Transmembrane</keyword>
<dbReference type="AlphaFoldDB" id="A0A8X6XX16"/>
<reference evidence="2" key="1">
    <citation type="submission" date="2020-08" db="EMBL/GenBank/DDBJ databases">
        <title>Multicomponent nature underlies the extraordinary mechanical properties of spider dragline silk.</title>
        <authorList>
            <person name="Kono N."/>
            <person name="Nakamura H."/>
            <person name="Mori M."/>
            <person name="Yoshida Y."/>
            <person name="Ohtoshi R."/>
            <person name="Malay A.D."/>
            <person name="Moran D.A.P."/>
            <person name="Tomita M."/>
            <person name="Numata K."/>
            <person name="Arakawa K."/>
        </authorList>
    </citation>
    <scope>NUCLEOTIDE SEQUENCE</scope>
</reference>
<name>A0A8X6XX16_9ARAC</name>
<feature type="transmembrane region" description="Helical" evidence="1">
    <location>
        <begin position="15"/>
        <end position="32"/>
    </location>
</feature>
<gene>
    <name evidence="2" type="ORF">TNIN_10931</name>
</gene>
<proteinExistence type="predicted"/>
<keyword evidence="3" id="KW-1185">Reference proteome</keyword>
<keyword evidence="1" id="KW-1133">Transmembrane helix</keyword>